<dbReference type="AlphaFoldDB" id="A0A4R2PWF3"/>
<gene>
    <name evidence="3" type="ORF">EV659_101492</name>
</gene>
<dbReference type="RefSeq" id="WP_132707112.1">
    <property type="nucleotide sequence ID" value="NZ_JACIGF010000001.1"/>
</dbReference>
<feature type="transmembrane region" description="Helical" evidence="2">
    <location>
        <begin position="393"/>
        <end position="417"/>
    </location>
</feature>
<keyword evidence="2" id="KW-0812">Transmembrane</keyword>
<feature type="transmembrane region" description="Helical" evidence="2">
    <location>
        <begin position="208"/>
        <end position="229"/>
    </location>
</feature>
<feature type="region of interest" description="Disordered" evidence="1">
    <location>
        <begin position="546"/>
        <end position="578"/>
    </location>
</feature>
<organism evidence="3 4">
    <name type="scientific">Rhodothalassium salexigens DSM 2132</name>
    <dbReference type="NCBI Taxonomy" id="1188247"/>
    <lineage>
        <taxon>Bacteria</taxon>
        <taxon>Pseudomonadati</taxon>
        <taxon>Pseudomonadota</taxon>
        <taxon>Alphaproteobacteria</taxon>
        <taxon>Rhodothalassiales</taxon>
        <taxon>Rhodothalassiaceae</taxon>
        <taxon>Rhodothalassium</taxon>
    </lineage>
</organism>
<keyword evidence="2" id="KW-0472">Membrane</keyword>
<feature type="transmembrane region" description="Helical" evidence="2">
    <location>
        <begin position="356"/>
        <end position="381"/>
    </location>
</feature>
<evidence type="ECO:0000313" key="3">
    <source>
        <dbReference type="EMBL" id="TCP38585.1"/>
    </source>
</evidence>
<evidence type="ECO:0000256" key="2">
    <source>
        <dbReference type="SAM" id="Phobius"/>
    </source>
</evidence>
<evidence type="ECO:0000256" key="1">
    <source>
        <dbReference type="SAM" id="MobiDB-lite"/>
    </source>
</evidence>
<keyword evidence="2" id="KW-1133">Transmembrane helix</keyword>
<dbReference type="Proteomes" id="UP000295399">
    <property type="component" value="Unassembled WGS sequence"/>
</dbReference>
<comment type="caution">
    <text evidence="3">The sequence shown here is derived from an EMBL/GenBank/DDBJ whole genome shotgun (WGS) entry which is preliminary data.</text>
</comment>
<protein>
    <submittedName>
        <fullName evidence="3">Uncharacterized protein</fullName>
    </submittedName>
</protein>
<accession>A0A4R2PWF3</accession>
<feature type="transmembrane region" description="Helical" evidence="2">
    <location>
        <begin position="177"/>
        <end position="196"/>
    </location>
</feature>
<reference evidence="3 4" key="1">
    <citation type="submission" date="2019-03" db="EMBL/GenBank/DDBJ databases">
        <title>Genomic Encyclopedia of Type Strains, Phase IV (KMG-IV): sequencing the most valuable type-strain genomes for metagenomic binning, comparative biology and taxonomic classification.</title>
        <authorList>
            <person name="Goeker M."/>
        </authorList>
    </citation>
    <scope>NUCLEOTIDE SEQUENCE [LARGE SCALE GENOMIC DNA]</scope>
    <source>
        <strain evidence="3 4">DSM 2132</strain>
    </source>
</reference>
<feature type="transmembrane region" description="Helical" evidence="2">
    <location>
        <begin position="139"/>
        <end position="165"/>
    </location>
</feature>
<dbReference type="InParanoid" id="A0A4R2PWF3"/>
<keyword evidence="4" id="KW-1185">Reference proteome</keyword>
<dbReference type="EMBL" id="SLXO01000001">
    <property type="protein sequence ID" value="TCP38585.1"/>
    <property type="molecule type" value="Genomic_DNA"/>
</dbReference>
<feature type="transmembrane region" description="Helical" evidence="2">
    <location>
        <begin position="21"/>
        <end position="39"/>
    </location>
</feature>
<feature type="transmembrane region" description="Helical" evidence="2">
    <location>
        <begin position="51"/>
        <end position="76"/>
    </location>
</feature>
<dbReference type="OrthoDB" id="8481281at2"/>
<feature type="transmembrane region" description="Helical" evidence="2">
    <location>
        <begin position="249"/>
        <end position="269"/>
    </location>
</feature>
<sequence>MTYAYGSKGFRVPNRFVPHGIAQLAVGVVALTLGGLLLIDVQAVVARGGSALGWVRLGVGALMLSIGFAAVGVAVMRLTRLYMGRSAPADLTDTTPPAALADALRHRTNPHIGEPQGAVDRLIAAVFHRLQFIPEPLRYAALIAGHSALRVLAIALVTGLVYLIASSNLLPLSATEWNWFAALVALGQLLALIGWARSLGQPTRTVRTGPGALALSVVLALLAPAAIVWVSQNPTLTIPALPIDGLPWLIGLTVLAIAAPALVFAAVLVRAASADPQTDVSECAGQRQVTRQPLDLVFRFDQSMLEFRLLEIPNRQYAAIDPHLQREGDGSRGSFTGLRLVETQPEPLLLREKPLLFGWILALTALATAVSIAALAVLFIGARELSPAAWPEAGQAVLGFVALWVTGLGLFRAATLLRAEMWFRSKLVLLELQGTFQETRMVVGKGVHDSTMSENQMIRAELTERIWCAELLSSSFVGVTAASFRRPRHMLRLEMDDATLDAINRSLHEYEQGTQNVAGLQSQTDVETVQQFQALNAEALSQRHRVTGPNAAGGAPPSSDVEAVTYNAPHATPQRDNQ</sequence>
<name>A0A4R2PWF3_RHOSA</name>
<evidence type="ECO:0000313" key="4">
    <source>
        <dbReference type="Proteomes" id="UP000295399"/>
    </source>
</evidence>
<proteinExistence type="predicted"/>